<keyword evidence="4" id="KW-0472">Membrane</keyword>
<evidence type="ECO:0000256" key="1">
    <source>
        <dbReference type="ARBA" id="ARBA00008655"/>
    </source>
</evidence>
<dbReference type="EMBL" id="KB007930">
    <property type="protein sequence ID" value="ELR19822.1"/>
    <property type="molecule type" value="Genomic_DNA"/>
</dbReference>
<dbReference type="SUPFAM" id="SSF69593">
    <property type="entry name" value="Glycerol-3-phosphate (1)-acyltransferase"/>
    <property type="match status" value="1"/>
</dbReference>
<reference evidence="6 7" key="1">
    <citation type="journal article" date="2013" name="Genome Biol.">
        <title>Genome of Acanthamoeba castellanii highlights extensive lateral gene transfer and early evolution of tyrosine kinase signaling.</title>
        <authorList>
            <person name="Clarke M."/>
            <person name="Lohan A.J."/>
            <person name="Liu B."/>
            <person name="Lagkouvardos I."/>
            <person name="Roy S."/>
            <person name="Zafar N."/>
            <person name="Bertelli C."/>
            <person name="Schilde C."/>
            <person name="Kianianmomeni A."/>
            <person name="Burglin T.R."/>
            <person name="Frech C."/>
            <person name="Turcotte B."/>
            <person name="Kopec K.O."/>
            <person name="Synnott J.M."/>
            <person name="Choo C."/>
            <person name="Paponov I."/>
            <person name="Finkler A."/>
            <person name="Soon Heng Tan C."/>
            <person name="Hutchins A.P."/>
            <person name="Weinmeier T."/>
            <person name="Rattei T."/>
            <person name="Chu J.S."/>
            <person name="Gimenez G."/>
            <person name="Irimia M."/>
            <person name="Rigden D.J."/>
            <person name="Fitzpatrick D.A."/>
            <person name="Lorenzo-Morales J."/>
            <person name="Bateman A."/>
            <person name="Chiu C.H."/>
            <person name="Tang P."/>
            <person name="Hegemann P."/>
            <person name="Fromm H."/>
            <person name="Raoult D."/>
            <person name="Greub G."/>
            <person name="Miranda-Saavedra D."/>
            <person name="Chen N."/>
            <person name="Nash P."/>
            <person name="Ginger M.L."/>
            <person name="Horn M."/>
            <person name="Schaap P."/>
            <person name="Caler L."/>
            <person name="Loftus B."/>
        </authorList>
    </citation>
    <scope>NUCLEOTIDE SEQUENCE [LARGE SCALE GENOMIC DNA]</scope>
    <source>
        <strain evidence="6 7">Neff</strain>
    </source>
</reference>
<accession>L8H3L0</accession>
<keyword evidence="3 6" id="KW-0012">Acyltransferase</keyword>
<comment type="similarity">
    <text evidence="1">Belongs to the 1-acyl-sn-glycerol-3-phosphate acyltransferase family.</text>
</comment>
<evidence type="ECO:0000256" key="2">
    <source>
        <dbReference type="ARBA" id="ARBA00022679"/>
    </source>
</evidence>
<organism evidence="6 7">
    <name type="scientific">Acanthamoeba castellanii (strain ATCC 30010 / Neff)</name>
    <dbReference type="NCBI Taxonomy" id="1257118"/>
    <lineage>
        <taxon>Eukaryota</taxon>
        <taxon>Amoebozoa</taxon>
        <taxon>Discosea</taxon>
        <taxon>Longamoebia</taxon>
        <taxon>Centramoebida</taxon>
        <taxon>Acanthamoebidae</taxon>
        <taxon>Acanthamoeba</taxon>
    </lineage>
</organism>
<keyword evidence="4" id="KW-0812">Transmembrane</keyword>
<dbReference type="OMA" id="LAGWMIC"/>
<dbReference type="STRING" id="1257118.L8H3L0"/>
<dbReference type="PANTHER" id="PTHR10983">
    <property type="entry name" value="1-ACYLGLYCEROL-3-PHOSPHATE ACYLTRANSFERASE-RELATED"/>
    <property type="match status" value="1"/>
</dbReference>
<dbReference type="GO" id="GO:0005783">
    <property type="term" value="C:endoplasmic reticulum"/>
    <property type="evidence" value="ECO:0007669"/>
    <property type="project" value="TreeGrafter"/>
</dbReference>
<evidence type="ECO:0000313" key="7">
    <source>
        <dbReference type="Proteomes" id="UP000011083"/>
    </source>
</evidence>
<feature type="domain" description="Phospholipid/glycerol acyltransferase" evidence="5">
    <location>
        <begin position="93"/>
        <end position="215"/>
    </location>
</feature>
<dbReference type="SMART" id="SM00563">
    <property type="entry name" value="PlsC"/>
    <property type="match status" value="1"/>
</dbReference>
<dbReference type="RefSeq" id="XP_004341922.1">
    <property type="nucleotide sequence ID" value="XM_004341874.1"/>
</dbReference>
<dbReference type="InterPro" id="IPR002123">
    <property type="entry name" value="Plipid/glycerol_acylTrfase"/>
</dbReference>
<dbReference type="Proteomes" id="UP000011083">
    <property type="component" value="Unassembled WGS sequence"/>
</dbReference>
<gene>
    <name evidence="6" type="ORF">ACA1_133350</name>
</gene>
<proteinExistence type="inferred from homology"/>
<dbReference type="Pfam" id="PF16076">
    <property type="entry name" value="Acyltransf_C"/>
    <property type="match status" value="1"/>
</dbReference>
<dbReference type="GO" id="GO:0016746">
    <property type="term" value="F:acyltransferase activity"/>
    <property type="evidence" value="ECO:0007669"/>
    <property type="project" value="UniProtKB-KW"/>
</dbReference>
<name>L8H3L0_ACACF</name>
<keyword evidence="4" id="KW-1133">Transmembrane helix</keyword>
<dbReference type="Pfam" id="PF01553">
    <property type="entry name" value="Acyltransferase"/>
    <property type="match status" value="1"/>
</dbReference>
<keyword evidence="7" id="KW-1185">Reference proteome</keyword>
<dbReference type="GO" id="GO:0036149">
    <property type="term" value="P:phosphatidylinositol acyl-chain remodeling"/>
    <property type="evidence" value="ECO:0007669"/>
    <property type="project" value="TreeGrafter"/>
</dbReference>
<dbReference type="PANTHER" id="PTHR10983:SF16">
    <property type="entry name" value="LYSOCARDIOLIPIN ACYLTRANSFERASE 1"/>
    <property type="match status" value="1"/>
</dbReference>
<keyword evidence="2 6" id="KW-0808">Transferase</keyword>
<dbReference type="CDD" id="cd07990">
    <property type="entry name" value="LPLAT_LCLAT1-like"/>
    <property type="match status" value="1"/>
</dbReference>
<dbReference type="InterPro" id="IPR032098">
    <property type="entry name" value="Acyltransf_C"/>
</dbReference>
<evidence type="ECO:0000313" key="6">
    <source>
        <dbReference type="EMBL" id="ELR19822.1"/>
    </source>
</evidence>
<dbReference type="VEuPathDB" id="AmoebaDB:ACA1_133350"/>
<evidence type="ECO:0000259" key="5">
    <source>
        <dbReference type="SMART" id="SM00563"/>
    </source>
</evidence>
<dbReference type="AlphaFoldDB" id="L8H3L0"/>
<feature type="transmembrane region" description="Helical" evidence="4">
    <location>
        <begin position="339"/>
        <end position="357"/>
    </location>
</feature>
<dbReference type="OrthoDB" id="189226at2759"/>
<feature type="transmembrane region" description="Helical" evidence="4">
    <location>
        <begin position="20"/>
        <end position="46"/>
    </location>
</feature>
<evidence type="ECO:0000256" key="3">
    <source>
        <dbReference type="ARBA" id="ARBA00023315"/>
    </source>
</evidence>
<dbReference type="KEGG" id="acan:ACA1_133350"/>
<protein>
    <submittedName>
        <fullName evidence="6">Acyltransferase domain containing protein</fullName>
    </submittedName>
</protein>
<sequence>MATTLLPGWLDSTIRIVRGVWILLVLFLSLFVGSSSFHSPLLLLLWSFSSRFWRTLNSTFIEMWHTLFIFYLEVWNSKRWLVSGDDVPPKERAFIISNHPSEVDWMCWWPIAWRKGMVGDLKVILKKEIAYLPALGNGMDDLEFLFLERDWEKDKNTVAHRIESWNRDETPLWLTFFPEGTDFNRIKHEKSIKYAAEHNLPSYRNLLVPRITGFVSCVKMLGTHIDAIYDFTLCYTGSPKPNPLRALMDLAPKEVHLHIRRYPISTIPLNDDEKLKDWIFQCWKEKDELLDHFKQHQRFPDSKQGGGAVELKPSRLLYAWFLWWLSLISLALYRCVASPGFLLLVVAATAVRVATTYHTKTRQWRGLLPPDDYAAGKKQE</sequence>
<dbReference type="GeneID" id="14920654"/>
<evidence type="ECO:0000256" key="4">
    <source>
        <dbReference type="SAM" id="Phobius"/>
    </source>
</evidence>